<dbReference type="InterPro" id="IPR036286">
    <property type="entry name" value="LexA/Signal_pep-like_sf"/>
</dbReference>
<evidence type="ECO:0000256" key="7">
    <source>
        <dbReference type="PIRSR" id="PIRSR600223-1"/>
    </source>
</evidence>
<dbReference type="PANTHER" id="PTHR43390">
    <property type="entry name" value="SIGNAL PEPTIDASE I"/>
    <property type="match status" value="1"/>
</dbReference>
<protein>
    <recommendedName>
        <fullName evidence="4 8">Signal peptidase I</fullName>
        <ecNumber evidence="3 8">3.4.21.89</ecNumber>
    </recommendedName>
</protein>
<dbReference type="SUPFAM" id="SSF51306">
    <property type="entry name" value="LexA/Signal peptidase"/>
    <property type="match status" value="1"/>
</dbReference>
<dbReference type="GO" id="GO:0009003">
    <property type="term" value="F:signal peptidase activity"/>
    <property type="evidence" value="ECO:0007669"/>
    <property type="project" value="UniProtKB-EC"/>
</dbReference>
<dbReference type="Proteomes" id="UP001161325">
    <property type="component" value="Unassembled WGS sequence"/>
</dbReference>
<comment type="caution">
    <text evidence="12">The sequence shown here is derived from an EMBL/GenBank/DDBJ whole genome shotgun (WGS) entry which is preliminary data.</text>
</comment>
<keyword evidence="6 8" id="KW-0378">Hydrolase</keyword>
<keyword evidence="8" id="KW-0812">Transmembrane</keyword>
<feature type="domain" description="Peptidase S26" evidence="11">
    <location>
        <begin position="36"/>
        <end position="243"/>
    </location>
</feature>
<keyword evidence="8" id="KW-1133">Transmembrane helix</keyword>
<evidence type="ECO:0000256" key="10">
    <source>
        <dbReference type="SAM" id="MobiDB-lite"/>
    </source>
</evidence>
<feature type="transmembrane region" description="Helical" evidence="8">
    <location>
        <begin position="39"/>
        <end position="56"/>
    </location>
</feature>
<dbReference type="EC" id="3.4.21.89" evidence="3 8"/>
<evidence type="ECO:0000256" key="8">
    <source>
        <dbReference type="RuleBase" id="RU003993"/>
    </source>
</evidence>
<evidence type="ECO:0000259" key="11">
    <source>
        <dbReference type="Pfam" id="PF10502"/>
    </source>
</evidence>
<feature type="active site" evidence="7">
    <location>
        <position position="66"/>
    </location>
</feature>
<dbReference type="RefSeq" id="WP_284351106.1">
    <property type="nucleotide sequence ID" value="NZ_BRXS01000005.1"/>
</dbReference>
<reference evidence="12" key="1">
    <citation type="submission" date="2022-08" db="EMBL/GenBank/DDBJ databases">
        <title>Draft genome sequencing of Roseisolibacter agri AW1220.</title>
        <authorList>
            <person name="Tobiishi Y."/>
            <person name="Tonouchi A."/>
        </authorList>
    </citation>
    <scope>NUCLEOTIDE SEQUENCE</scope>
    <source>
        <strain evidence="12">AW1220</strain>
    </source>
</reference>
<feature type="active site" evidence="7">
    <location>
        <position position="130"/>
    </location>
</feature>
<feature type="region of interest" description="Disordered" evidence="10">
    <location>
        <begin position="1"/>
        <end position="30"/>
    </location>
</feature>
<dbReference type="InterPro" id="IPR019533">
    <property type="entry name" value="Peptidase_S26"/>
</dbReference>
<evidence type="ECO:0000256" key="3">
    <source>
        <dbReference type="ARBA" id="ARBA00013208"/>
    </source>
</evidence>
<dbReference type="PANTHER" id="PTHR43390:SF1">
    <property type="entry name" value="CHLOROPLAST PROCESSING PEPTIDASE"/>
    <property type="match status" value="1"/>
</dbReference>
<evidence type="ECO:0000256" key="1">
    <source>
        <dbReference type="ARBA" id="ARBA00000677"/>
    </source>
</evidence>
<keyword evidence="5 8" id="KW-0645">Protease</keyword>
<dbReference type="EMBL" id="BRXS01000005">
    <property type="protein sequence ID" value="GLC26649.1"/>
    <property type="molecule type" value="Genomic_DNA"/>
</dbReference>
<dbReference type="PRINTS" id="PR00727">
    <property type="entry name" value="LEADERPTASE"/>
</dbReference>
<dbReference type="InterPro" id="IPR000223">
    <property type="entry name" value="Pept_S26A_signal_pept_1"/>
</dbReference>
<dbReference type="AlphaFoldDB" id="A0AA37Q5E1"/>
<evidence type="ECO:0000256" key="4">
    <source>
        <dbReference type="ARBA" id="ARBA00019232"/>
    </source>
</evidence>
<evidence type="ECO:0000256" key="6">
    <source>
        <dbReference type="ARBA" id="ARBA00022801"/>
    </source>
</evidence>
<dbReference type="Gene3D" id="2.10.109.10">
    <property type="entry name" value="Umud Fragment, subunit A"/>
    <property type="match status" value="1"/>
</dbReference>
<dbReference type="InterPro" id="IPR019757">
    <property type="entry name" value="Pept_S26A_signal_pept_1_Lys-AS"/>
</dbReference>
<proteinExistence type="inferred from homology"/>
<dbReference type="PROSITE" id="PS00501">
    <property type="entry name" value="SPASE_I_1"/>
    <property type="match status" value="1"/>
</dbReference>
<evidence type="ECO:0000256" key="9">
    <source>
        <dbReference type="RuleBase" id="RU362042"/>
    </source>
</evidence>
<name>A0AA37Q5E1_9BACT</name>
<dbReference type="CDD" id="cd06530">
    <property type="entry name" value="S26_SPase_I"/>
    <property type="match status" value="1"/>
</dbReference>
<comment type="catalytic activity">
    <reaction evidence="1 8">
        <text>Cleavage of hydrophobic, N-terminal signal or leader sequences from secreted and periplasmic proteins.</text>
        <dbReference type="EC" id="3.4.21.89"/>
    </reaction>
</comment>
<dbReference type="NCBIfam" id="TIGR02227">
    <property type="entry name" value="sigpep_I_bact"/>
    <property type="match status" value="1"/>
</dbReference>
<evidence type="ECO:0000313" key="12">
    <source>
        <dbReference type="EMBL" id="GLC26649.1"/>
    </source>
</evidence>
<dbReference type="GO" id="GO:0004252">
    <property type="term" value="F:serine-type endopeptidase activity"/>
    <property type="evidence" value="ECO:0007669"/>
    <property type="project" value="InterPro"/>
</dbReference>
<keyword evidence="13" id="KW-1185">Reference proteome</keyword>
<dbReference type="Pfam" id="PF10502">
    <property type="entry name" value="Peptidase_S26"/>
    <property type="match status" value="1"/>
</dbReference>
<dbReference type="GO" id="GO:0016020">
    <property type="term" value="C:membrane"/>
    <property type="evidence" value="ECO:0007669"/>
    <property type="project" value="UniProtKB-SubCell"/>
</dbReference>
<dbReference type="InterPro" id="IPR019758">
    <property type="entry name" value="Pept_S26A_signal_pept_1_CS"/>
</dbReference>
<dbReference type="InterPro" id="IPR019756">
    <property type="entry name" value="Pept_S26A_signal_pept_1_Ser-AS"/>
</dbReference>
<dbReference type="PROSITE" id="PS00760">
    <property type="entry name" value="SPASE_I_2"/>
    <property type="match status" value="1"/>
</dbReference>
<sequence>MASSSARPRNVVAEVRAGRRSAGSSSRGAKRRGGAWESVRAFLGTVILFLILRTFFVEAFRIPSGSMIPALLVGDWLFVNKLVYGPHIPFTSVNLPGYAEPKRGEVVVFESPYQADEAQVGNDPTPTLVKRLVGTPGDTLYMRDAVLHVNGVPQRQGFAADANPKGDPNEYSPLMEWQRQHTLAASRFGGAPSQPTHDNWGPLVVPARHYFMLGDNRYNSKDSRYWGLVPRENLRGRPLFVYYSYNAESDRALPFLTDVRWGRIGHLIR</sequence>
<accession>A0AA37Q5E1</accession>
<dbReference type="PROSITE" id="PS00761">
    <property type="entry name" value="SPASE_I_3"/>
    <property type="match status" value="1"/>
</dbReference>
<comment type="similarity">
    <text evidence="2 9">Belongs to the peptidase S26 family.</text>
</comment>
<evidence type="ECO:0000256" key="5">
    <source>
        <dbReference type="ARBA" id="ARBA00022670"/>
    </source>
</evidence>
<evidence type="ECO:0000256" key="2">
    <source>
        <dbReference type="ARBA" id="ARBA00009370"/>
    </source>
</evidence>
<evidence type="ECO:0000313" key="13">
    <source>
        <dbReference type="Proteomes" id="UP001161325"/>
    </source>
</evidence>
<comment type="subcellular location">
    <subcellularLocation>
        <location evidence="9">Membrane</location>
        <topology evidence="9">Single-pass type II membrane protein</topology>
    </subcellularLocation>
</comment>
<keyword evidence="8" id="KW-0472">Membrane</keyword>
<organism evidence="12 13">
    <name type="scientific">Roseisolibacter agri</name>
    <dbReference type="NCBI Taxonomy" id="2014610"/>
    <lineage>
        <taxon>Bacteria</taxon>
        <taxon>Pseudomonadati</taxon>
        <taxon>Gemmatimonadota</taxon>
        <taxon>Gemmatimonadia</taxon>
        <taxon>Gemmatimonadales</taxon>
        <taxon>Gemmatimonadaceae</taxon>
        <taxon>Roseisolibacter</taxon>
    </lineage>
</organism>
<dbReference type="GO" id="GO:0006465">
    <property type="term" value="P:signal peptide processing"/>
    <property type="evidence" value="ECO:0007669"/>
    <property type="project" value="InterPro"/>
</dbReference>
<gene>
    <name evidence="12" type="primary">sipf</name>
    <name evidence="12" type="ORF">rosag_31620</name>
</gene>